<evidence type="ECO:0000313" key="1">
    <source>
        <dbReference type="EMBL" id="VDP90309.1"/>
    </source>
</evidence>
<reference evidence="1 2" key="2">
    <citation type="submission" date="2018-11" db="EMBL/GenBank/DDBJ databases">
        <authorList>
            <consortium name="Pathogen Informatics"/>
        </authorList>
    </citation>
    <scope>NUCLEOTIDE SEQUENCE [LARGE SCALE GENOMIC DNA]</scope>
    <source>
        <strain evidence="1 2">Egypt</strain>
    </source>
</reference>
<gene>
    <name evidence="1" type="ORF">ECPE_LOCUS13037</name>
</gene>
<organism evidence="3">
    <name type="scientific">Echinostoma caproni</name>
    <dbReference type="NCBI Taxonomy" id="27848"/>
    <lineage>
        <taxon>Eukaryota</taxon>
        <taxon>Metazoa</taxon>
        <taxon>Spiralia</taxon>
        <taxon>Lophotrochozoa</taxon>
        <taxon>Platyhelminthes</taxon>
        <taxon>Trematoda</taxon>
        <taxon>Digenea</taxon>
        <taxon>Plagiorchiida</taxon>
        <taxon>Echinostomata</taxon>
        <taxon>Echinostomatoidea</taxon>
        <taxon>Echinostomatidae</taxon>
        <taxon>Echinostoma</taxon>
    </lineage>
</organism>
<proteinExistence type="predicted"/>
<evidence type="ECO:0000313" key="2">
    <source>
        <dbReference type="Proteomes" id="UP000272942"/>
    </source>
</evidence>
<dbReference type="Proteomes" id="UP000272942">
    <property type="component" value="Unassembled WGS sequence"/>
</dbReference>
<dbReference type="EMBL" id="UZAN01054149">
    <property type="protein sequence ID" value="VDP90309.1"/>
    <property type="molecule type" value="Genomic_DNA"/>
</dbReference>
<name>A0A183B1F2_9TREM</name>
<dbReference type="WBParaSite" id="ECPE_0001307501-mRNA-1">
    <property type="protein sequence ID" value="ECPE_0001307501-mRNA-1"/>
    <property type="gene ID" value="ECPE_0001307501"/>
</dbReference>
<evidence type="ECO:0000313" key="3">
    <source>
        <dbReference type="WBParaSite" id="ECPE_0001307501-mRNA-1"/>
    </source>
</evidence>
<accession>A0A183B1F2</accession>
<dbReference type="AlphaFoldDB" id="A0A183B1F2"/>
<protein>
    <submittedName>
        <fullName evidence="3">PSD1 domain-containing protein</fullName>
    </submittedName>
</protein>
<sequence length="106" mass="12241">MKYRNAVHSTTEHNLAKLYNSRVLRTNLLHLESAEAMYHRCNDLRPSRGIVLDNMGQRRDYTPEQMLNTVLKNPEDLNDYATKPAVITENRSFIQAAAYVVIAHKL</sequence>
<keyword evidence="2" id="KW-1185">Reference proteome</keyword>
<reference evidence="3" key="1">
    <citation type="submission" date="2016-06" db="UniProtKB">
        <authorList>
            <consortium name="WormBaseParasite"/>
        </authorList>
    </citation>
    <scope>IDENTIFICATION</scope>
</reference>